<protein>
    <recommendedName>
        <fullName evidence="4">Mediator of RNA polymerase II transcription subunit 8</fullName>
    </recommendedName>
</protein>
<gene>
    <name evidence="2" type="ORF">MKK02DRAFT_45799</name>
</gene>
<dbReference type="EMBL" id="JAKWFO010000005">
    <property type="protein sequence ID" value="KAI9637091.1"/>
    <property type="molecule type" value="Genomic_DNA"/>
</dbReference>
<reference evidence="2" key="1">
    <citation type="journal article" date="2022" name="G3 (Bethesda)">
        <title>High quality genome of the basidiomycete yeast Dioszegia hungarica PDD-24b-2 isolated from cloud water.</title>
        <authorList>
            <person name="Jarrige D."/>
            <person name="Haridas S."/>
            <person name="Bleykasten-Grosshans C."/>
            <person name="Joly M."/>
            <person name="Nadalig T."/>
            <person name="Sancelme M."/>
            <person name="Vuilleumier S."/>
            <person name="Grigoriev I.V."/>
            <person name="Amato P."/>
            <person name="Bringel F."/>
        </authorList>
    </citation>
    <scope>NUCLEOTIDE SEQUENCE</scope>
    <source>
        <strain evidence="2">PDD-24b-2</strain>
    </source>
</reference>
<dbReference type="AlphaFoldDB" id="A0AA38HDV7"/>
<feature type="region of interest" description="Disordered" evidence="1">
    <location>
        <begin position="204"/>
        <end position="245"/>
    </location>
</feature>
<dbReference type="Proteomes" id="UP001164286">
    <property type="component" value="Unassembled WGS sequence"/>
</dbReference>
<dbReference type="GeneID" id="77732822"/>
<name>A0AA38HDV7_9TREE</name>
<feature type="compositionally biased region" description="Acidic residues" evidence="1">
    <location>
        <begin position="206"/>
        <end position="229"/>
    </location>
</feature>
<evidence type="ECO:0000313" key="3">
    <source>
        <dbReference type="Proteomes" id="UP001164286"/>
    </source>
</evidence>
<dbReference type="Gene3D" id="1.20.58.1710">
    <property type="match status" value="1"/>
</dbReference>
<sequence length="268" mass="29337">MQVRPSLGGDRYVPPTAPHIPSSAIQSLIPRLTTTINDIDAFKNLLGQGAANGSMPNWGTLLQRYSLLLGRINALSTYLAQPAPAPPVRTGVPRAPPDPRPALERYIVHPLNPLPASADPIAPEAFFQVINTQSLPAVSDAQAELLARREWKGKEELRGLGEMDLGRIMSGLKSRLEREMKIAEGLRGALESASEEYEWGMRVDAAEGEEDGEKKDEEDDDLFGEEGEMEEVKAAQAAKQLAPNPREGWKIADYMRYMDTGVPPNVTT</sequence>
<accession>A0AA38HDV7</accession>
<keyword evidence="3" id="KW-1185">Reference proteome</keyword>
<evidence type="ECO:0000313" key="2">
    <source>
        <dbReference type="EMBL" id="KAI9637091.1"/>
    </source>
</evidence>
<evidence type="ECO:0008006" key="4">
    <source>
        <dbReference type="Google" id="ProtNLM"/>
    </source>
</evidence>
<dbReference type="RefSeq" id="XP_052946868.1">
    <property type="nucleotide sequence ID" value="XM_053093617.1"/>
</dbReference>
<proteinExistence type="predicted"/>
<evidence type="ECO:0000256" key="1">
    <source>
        <dbReference type="SAM" id="MobiDB-lite"/>
    </source>
</evidence>
<comment type="caution">
    <text evidence="2">The sequence shown here is derived from an EMBL/GenBank/DDBJ whole genome shotgun (WGS) entry which is preliminary data.</text>
</comment>
<organism evidence="2 3">
    <name type="scientific">Dioszegia hungarica</name>
    <dbReference type="NCBI Taxonomy" id="4972"/>
    <lineage>
        <taxon>Eukaryota</taxon>
        <taxon>Fungi</taxon>
        <taxon>Dikarya</taxon>
        <taxon>Basidiomycota</taxon>
        <taxon>Agaricomycotina</taxon>
        <taxon>Tremellomycetes</taxon>
        <taxon>Tremellales</taxon>
        <taxon>Bulleribasidiaceae</taxon>
        <taxon>Dioszegia</taxon>
    </lineage>
</organism>